<organism evidence="1 2">
    <name type="scientific">Cyanobacterium aponinum (strain PCC 10605)</name>
    <dbReference type="NCBI Taxonomy" id="755178"/>
    <lineage>
        <taxon>Bacteria</taxon>
        <taxon>Bacillati</taxon>
        <taxon>Cyanobacteriota</taxon>
        <taxon>Cyanophyceae</taxon>
        <taxon>Oscillatoriophycideae</taxon>
        <taxon>Chroococcales</taxon>
        <taxon>Geminocystaceae</taxon>
        <taxon>Cyanobacterium</taxon>
    </lineage>
</organism>
<dbReference type="InterPro" id="IPR010982">
    <property type="entry name" value="Lambda_DNA-bd_dom_sf"/>
</dbReference>
<dbReference type="HOGENOM" id="CLU_066192_18_2_3"/>
<dbReference type="EMBL" id="CP003948">
    <property type="protein sequence ID" value="AFZ55548.1"/>
    <property type="molecule type" value="Genomic_DNA"/>
</dbReference>
<keyword evidence="1" id="KW-0614">Plasmid</keyword>
<dbReference type="SUPFAM" id="SSF47413">
    <property type="entry name" value="lambda repressor-like DNA-binding domains"/>
    <property type="match status" value="1"/>
</dbReference>
<proteinExistence type="predicted"/>
<protein>
    <recommendedName>
        <fullName evidence="3">HTH cro/C1-type domain-containing protein</fullName>
    </recommendedName>
</protein>
<dbReference type="eggNOG" id="COG1476">
    <property type="taxonomic scope" value="Bacteria"/>
</dbReference>
<dbReference type="Proteomes" id="UP000010480">
    <property type="component" value="Plasmid pCYAN10605.01"/>
</dbReference>
<evidence type="ECO:0000313" key="2">
    <source>
        <dbReference type="Proteomes" id="UP000010480"/>
    </source>
</evidence>
<geneLocation type="plasmid" evidence="1 2">
    <name>pCYAN10605.01</name>
</geneLocation>
<dbReference type="AlphaFoldDB" id="K9ZAY6"/>
<sequence>MTNDGLQILYNRYYKDNLERQLELEKMRLDDQVSREITKVKKLYNLSNQDLAKLINTDPLTIDSLENGDYEGDSFLMLSLIANALKMAVRFELVSA</sequence>
<dbReference type="KEGG" id="can:Cyan10605_3515"/>
<name>K9ZAY6_CYAAP</name>
<evidence type="ECO:0000313" key="1">
    <source>
        <dbReference type="EMBL" id="AFZ55548.1"/>
    </source>
</evidence>
<dbReference type="GO" id="GO:0003677">
    <property type="term" value="F:DNA binding"/>
    <property type="evidence" value="ECO:0007669"/>
    <property type="project" value="InterPro"/>
</dbReference>
<gene>
    <name evidence="1" type="ordered locus">Cyan10605_3515</name>
</gene>
<keyword evidence="2" id="KW-1185">Reference proteome</keyword>
<reference evidence="2" key="1">
    <citation type="journal article" date="2013" name="Proc. Natl. Acad. Sci. U.S.A.">
        <title>Improving the coverage of the cyanobacterial phylum using diversity-driven genome sequencing.</title>
        <authorList>
            <person name="Shih P.M."/>
            <person name="Wu D."/>
            <person name="Latifi A."/>
            <person name="Axen S.D."/>
            <person name="Fewer D.P."/>
            <person name="Talla E."/>
            <person name="Calteau A."/>
            <person name="Cai F."/>
            <person name="Tandeau de Marsac N."/>
            <person name="Rippka R."/>
            <person name="Herdman M."/>
            <person name="Sivonen K."/>
            <person name="Coursin T."/>
            <person name="Laurent T."/>
            <person name="Goodwin L."/>
            <person name="Nolan M."/>
            <person name="Davenport K.W."/>
            <person name="Han C.S."/>
            <person name="Rubin E.M."/>
            <person name="Eisen J.A."/>
            <person name="Woyke T."/>
            <person name="Gugger M."/>
            <person name="Kerfeld C.A."/>
        </authorList>
    </citation>
    <scope>NUCLEOTIDE SEQUENCE [LARGE SCALE GENOMIC DNA]</scope>
    <source>
        <strain evidence="2">PCC 10605</strain>
        <plasmid evidence="2">Plasmid pCYAN10605.01</plasmid>
    </source>
</reference>
<evidence type="ECO:0008006" key="3">
    <source>
        <dbReference type="Google" id="ProtNLM"/>
    </source>
</evidence>
<dbReference type="Gene3D" id="1.10.260.40">
    <property type="entry name" value="lambda repressor-like DNA-binding domains"/>
    <property type="match status" value="1"/>
</dbReference>
<accession>K9ZAY6</accession>